<proteinExistence type="predicted"/>
<reference evidence="1" key="1">
    <citation type="submission" date="2014-11" db="EMBL/GenBank/DDBJ databases">
        <authorList>
            <person name="Amaro Gonzalez C."/>
        </authorList>
    </citation>
    <scope>NUCLEOTIDE SEQUENCE</scope>
</reference>
<dbReference type="AlphaFoldDB" id="A0A0E9QQ93"/>
<protein>
    <submittedName>
        <fullName evidence="1">Uncharacterized protein</fullName>
    </submittedName>
</protein>
<evidence type="ECO:0000313" key="1">
    <source>
        <dbReference type="EMBL" id="JAH18662.1"/>
    </source>
</evidence>
<sequence>MYMTQWEFLFVHHGCQFSLWKVLLHLCKNIPLHLKYAVYIY</sequence>
<name>A0A0E9QQ93_ANGAN</name>
<accession>A0A0E9QQ93</accession>
<reference evidence="1" key="2">
    <citation type="journal article" date="2015" name="Fish Shellfish Immunol.">
        <title>Early steps in the European eel (Anguilla anguilla)-Vibrio vulnificus interaction in the gills: Role of the RtxA13 toxin.</title>
        <authorList>
            <person name="Callol A."/>
            <person name="Pajuelo D."/>
            <person name="Ebbesson L."/>
            <person name="Teles M."/>
            <person name="MacKenzie S."/>
            <person name="Amaro C."/>
        </authorList>
    </citation>
    <scope>NUCLEOTIDE SEQUENCE</scope>
</reference>
<dbReference type="EMBL" id="GBXM01089915">
    <property type="protein sequence ID" value="JAH18662.1"/>
    <property type="molecule type" value="Transcribed_RNA"/>
</dbReference>
<organism evidence="1">
    <name type="scientific">Anguilla anguilla</name>
    <name type="common">European freshwater eel</name>
    <name type="synonym">Muraena anguilla</name>
    <dbReference type="NCBI Taxonomy" id="7936"/>
    <lineage>
        <taxon>Eukaryota</taxon>
        <taxon>Metazoa</taxon>
        <taxon>Chordata</taxon>
        <taxon>Craniata</taxon>
        <taxon>Vertebrata</taxon>
        <taxon>Euteleostomi</taxon>
        <taxon>Actinopterygii</taxon>
        <taxon>Neopterygii</taxon>
        <taxon>Teleostei</taxon>
        <taxon>Anguilliformes</taxon>
        <taxon>Anguillidae</taxon>
        <taxon>Anguilla</taxon>
    </lineage>
</organism>